<dbReference type="PANTHER" id="PTHR31001:SF56">
    <property type="entry name" value="ZN(2)-C6 FUNGAL-TYPE DOMAIN-CONTAINING PROTEIN"/>
    <property type="match status" value="1"/>
</dbReference>
<evidence type="ECO:0000313" key="7">
    <source>
        <dbReference type="Proteomes" id="UP000541558"/>
    </source>
</evidence>
<evidence type="ECO:0000256" key="3">
    <source>
        <dbReference type="SAM" id="Coils"/>
    </source>
</evidence>
<evidence type="ECO:0000256" key="2">
    <source>
        <dbReference type="ARBA" id="ARBA00023242"/>
    </source>
</evidence>
<gene>
    <name evidence="6" type="ORF">D9611_006109</name>
</gene>
<dbReference type="AlphaFoldDB" id="A0A8H5FL48"/>
<comment type="subcellular location">
    <subcellularLocation>
        <location evidence="1">Nucleus</location>
    </subcellularLocation>
</comment>
<evidence type="ECO:0000256" key="1">
    <source>
        <dbReference type="ARBA" id="ARBA00004123"/>
    </source>
</evidence>
<keyword evidence="7" id="KW-1185">Reference proteome</keyword>
<feature type="coiled-coil region" evidence="3">
    <location>
        <begin position="86"/>
        <end position="113"/>
    </location>
</feature>
<dbReference type="CDD" id="cd12148">
    <property type="entry name" value="fungal_TF_MHR"/>
    <property type="match status" value="1"/>
</dbReference>
<evidence type="ECO:0000313" key="6">
    <source>
        <dbReference type="EMBL" id="KAF5341215.1"/>
    </source>
</evidence>
<dbReference type="EMBL" id="JAACJK010000002">
    <property type="protein sequence ID" value="KAF5341215.1"/>
    <property type="molecule type" value="Genomic_DNA"/>
</dbReference>
<dbReference type="InterPro" id="IPR050613">
    <property type="entry name" value="Sec_Metabolite_Reg"/>
</dbReference>
<comment type="caution">
    <text evidence="6">The sequence shown here is derived from an EMBL/GenBank/DDBJ whole genome shotgun (WGS) entry which is preliminary data.</text>
</comment>
<dbReference type="GO" id="GO:0005634">
    <property type="term" value="C:nucleus"/>
    <property type="evidence" value="ECO:0007669"/>
    <property type="project" value="UniProtKB-SubCell"/>
</dbReference>
<dbReference type="Pfam" id="PF04082">
    <property type="entry name" value="Fungal_trans"/>
    <property type="match status" value="1"/>
</dbReference>
<name>A0A8H5FL48_9AGAR</name>
<sequence length="919" mass="101567">MPVDTTRVINTRRSQKQITEEELKQIELKRLRAHALEEVATLSAPVVRHGSFSQTHPSLRVTLILLATPLGILSAGQGTRFILADTDQLHRKIAEMSTRIRQLEDALAILQASISEERHPLLTEELLKMKFGGEALDHKPPEPSLERNAEDVVDALGTLALGDDGNAAYFGRSAGSETLMLAEGGEGGDFSEANDSISLPPEIEHLSNRLPPFTDRRPTRRSLELLGTFLPDRVRAIALCHVWIDHGSYFFRPFSPSDLLDVLLPYVYDTAASRAHIGENEEDHPDPLDTDDPAFPHKLATLFMVFSIGSLLDINLPPYNAQGEHFYHLGRGALSLRNTYSSNYETVQAIGLMATYHSLAGKKYTRHGAVSNERLVVSLPSLIKRDQWCIMNVAAKLAQSSGLHRDSARWNLDPEWTQRRRNLFWEVFSADVSHSLALGRPPVIPLSYVDCEYPEDMEATLSDTGEIQCGFWRLKHDYSRNMLYSVAETTLTAKLPSYATVLDLDRKIREMPLPASMKPHFSPADGEEGYYSTSLSIRDFYATQFASANMLYLHRSFFAQAMLDYPTNPLQSPFAPSFLTAYRCASTIIKASSHWFTRCETLVTRIWFLLCHTFSAAIIVGTIVTRCPNVSMAANALNDLEVAVLLFERAAPHSLRARVALVVLKRLQDKASATYRTSSLGHPTTTTEVDKVSEAAQDRSLAIFGGQARLLSTKTRPLEPSLPLHAGSATRRDPPQAFDTPSQFIDLSFDNPYYAAAPTRPPTVPSKQTTSWDRAWTTICNPAFNPPPFNPPPQQLPLGYWGTLPQQGDSDMNHALPSTRRYQGSDGMGPSQIDAEPAFGNNQQENIALLSSFGLIPQNMDVSLGGGPQPNPGGDPRQGKPVSNPGVSDFLPGEPRDSNWLALMQDVGILGTNVSMGTI</sequence>
<feature type="region of interest" description="Disordered" evidence="4">
    <location>
        <begin position="860"/>
        <end position="894"/>
    </location>
</feature>
<accession>A0A8H5FL48</accession>
<proteinExistence type="predicted"/>
<dbReference type="Proteomes" id="UP000541558">
    <property type="component" value="Unassembled WGS sequence"/>
</dbReference>
<evidence type="ECO:0000259" key="5">
    <source>
        <dbReference type="SMART" id="SM00906"/>
    </source>
</evidence>
<dbReference type="GO" id="GO:0003677">
    <property type="term" value="F:DNA binding"/>
    <property type="evidence" value="ECO:0007669"/>
    <property type="project" value="InterPro"/>
</dbReference>
<keyword evidence="2" id="KW-0539">Nucleus</keyword>
<dbReference type="InterPro" id="IPR007219">
    <property type="entry name" value="XnlR_reg_dom"/>
</dbReference>
<reference evidence="6 7" key="1">
    <citation type="journal article" date="2020" name="ISME J.">
        <title>Uncovering the hidden diversity of litter-decomposition mechanisms in mushroom-forming fungi.</title>
        <authorList>
            <person name="Floudas D."/>
            <person name="Bentzer J."/>
            <person name="Ahren D."/>
            <person name="Johansson T."/>
            <person name="Persson P."/>
            <person name="Tunlid A."/>
        </authorList>
    </citation>
    <scope>NUCLEOTIDE SEQUENCE [LARGE SCALE GENOMIC DNA]</scope>
    <source>
        <strain evidence="6 7">CBS 175.51</strain>
    </source>
</reference>
<dbReference type="GO" id="GO:0006351">
    <property type="term" value="P:DNA-templated transcription"/>
    <property type="evidence" value="ECO:0007669"/>
    <property type="project" value="InterPro"/>
</dbReference>
<evidence type="ECO:0000256" key="4">
    <source>
        <dbReference type="SAM" id="MobiDB-lite"/>
    </source>
</evidence>
<dbReference type="SMART" id="SM00906">
    <property type="entry name" value="Fungal_trans"/>
    <property type="match status" value="1"/>
</dbReference>
<protein>
    <recommendedName>
        <fullName evidence="5">Xylanolytic transcriptional activator regulatory domain-containing protein</fullName>
    </recommendedName>
</protein>
<feature type="domain" description="Xylanolytic transcriptional activator regulatory" evidence="5">
    <location>
        <begin position="387"/>
        <end position="460"/>
    </location>
</feature>
<keyword evidence="3" id="KW-0175">Coiled coil</keyword>
<organism evidence="6 7">
    <name type="scientific">Ephemerocybe angulata</name>
    <dbReference type="NCBI Taxonomy" id="980116"/>
    <lineage>
        <taxon>Eukaryota</taxon>
        <taxon>Fungi</taxon>
        <taxon>Dikarya</taxon>
        <taxon>Basidiomycota</taxon>
        <taxon>Agaricomycotina</taxon>
        <taxon>Agaricomycetes</taxon>
        <taxon>Agaricomycetidae</taxon>
        <taxon>Agaricales</taxon>
        <taxon>Agaricineae</taxon>
        <taxon>Psathyrellaceae</taxon>
        <taxon>Ephemerocybe</taxon>
    </lineage>
</organism>
<dbReference type="GO" id="GO:0008270">
    <property type="term" value="F:zinc ion binding"/>
    <property type="evidence" value="ECO:0007669"/>
    <property type="project" value="InterPro"/>
</dbReference>
<dbReference type="PANTHER" id="PTHR31001">
    <property type="entry name" value="UNCHARACTERIZED TRANSCRIPTIONAL REGULATORY PROTEIN"/>
    <property type="match status" value="1"/>
</dbReference>
<dbReference type="OrthoDB" id="424974at2759"/>
<feature type="region of interest" description="Disordered" evidence="4">
    <location>
        <begin position="718"/>
        <end position="741"/>
    </location>
</feature>